<evidence type="ECO:0000256" key="1">
    <source>
        <dbReference type="SAM" id="Phobius"/>
    </source>
</evidence>
<organism evidence="2 3">
    <name type="scientific">Mycobacterium leprae</name>
    <dbReference type="NCBI Taxonomy" id="1769"/>
    <lineage>
        <taxon>Bacteria</taxon>
        <taxon>Bacillati</taxon>
        <taxon>Actinomycetota</taxon>
        <taxon>Actinomycetes</taxon>
        <taxon>Mycobacteriales</taxon>
        <taxon>Mycobacteriaceae</taxon>
        <taxon>Mycobacterium</taxon>
    </lineage>
</organism>
<evidence type="ECO:0000313" key="3">
    <source>
        <dbReference type="Proteomes" id="UP000249682"/>
    </source>
</evidence>
<keyword evidence="1" id="KW-0812">Transmembrane</keyword>
<keyword evidence="1" id="KW-0472">Membrane</keyword>
<proteinExistence type="predicted"/>
<dbReference type="AlphaFoldDB" id="A0AAD0KT83"/>
<name>A0AAD0KT83_MYCLR</name>
<dbReference type="EMBL" id="CP029543">
    <property type="protein sequence ID" value="AWV48525.1"/>
    <property type="molecule type" value="Genomic_DNA"/>
</dbReference>
<accession>A0AAD0KT83</accession>
<keyword evidence="1" id="KW-1133">Transmembrane helix</keyword>
<reference evidence="2 3" key="1">
    <citation type="submission" date="2018-05" db="EMBL/GenBank/DDBJ databases">
        <title>Evolution of small genomes with special reference to Mycobacterium leprae.</title>
        <authorList>
            <person name="Mohanty P.S."/>
            <person name="Bansal A.K."/>
            <person name="Gupta U.D."/>
            <person name="Naaz F."/>
            <person name="Dwivedi V.D."/>
            <person name="Singh H."/>
            <person name="Gupta G."/>
            <person name="Sharma S."/>
            <person name="Arora M."/>
        </authorList>
    </citation>
    <scope>NUCLEOTIDE SEQUENCE [LARGE SCALE GENOMIC DNA]</scope>
    <source>
        <strain evidence="2 3">MRHRU-235-G</strain>
    </source>
</reference>
<feature type="transmembrane region" description="Helical" evidence="1">
    <location>
        <begin position="12"/>
        <end position="33"/>
    </location>
</feature>
<protein>
    <submittedName>
        <fullName evidence="2">Uncharacterized protein</fullName>
    </submittedName>
</protein>
<evidence type="ECO:0000313" key="2">
    <source>
        <dbReference type="EMBL" id="AWV48525.1"/>
    </source>
</evidence>
<sequence>MATGTASNKRLMTIGVASLAAIVAIMVVVVLVHPSIAPRGRRRSVSTYYNSAGSWPPGIVSYSNRRRRRYTSIASMEIMNQTQ</sequence>
<dbReference type="Proteomes" id="UP000249682">
    <property type="component" value="Chromosome"/>
</dbReference>
<gene>
    <name evidence="2" type="ORF">DIJ64_12075</name>
</gene>